<dbReference type="SUPFAM" id="SSF56112">
    <property type="entry name" value="Protein kinase-like (PK-like)"/>
    <property type="match status" value="1"/>
</dbReference>
<feature type="transmembrane region" description="Helical" evidence="1">
    <location>
        <begin position="47"/>
        <end position="67"/>
    </location>
</feature>
<evidence type="ECO:0000256" key="1">
    <source>
        <dbReference type="SAM" id="Phobius"/>
    </source>
</evidence>
<dbReference type="OrthoDB" id="41771at2759"/>
<keyword evidence="1" id="KW-0812">Transmembrane</keyword>
<evidence type="ECO:0000313" key="4">
    <source>
        <dbReference type="Proteomes" id="UP000291116"/>
    </source>
</evidence>
<reference evidence="3 4" key="1">
    <citation type="submission" date="2019-01" db="EMBL/GenBank/DDBJ databases">
        <authorList>
            <person name="Ferrante I. M."/>
        </authorList>
    </citation>
    <scope>NUCLEOTIDE SEQUENCE [LARGE SCALE GENOMIC DNA]</scope>
    <source>
        <strain evidence="3 4">B856</strain>
    </source>
</reference>
<dbReference type="InterPro" id="IPR011009">
    <property type="entry name" value="Kinase-like_dom_sf"/>
</dbReference>
<proteinExistence type="predicted"/>
<feature type="domain" description="Protein kinase" evidence="2">
    <location>
        <begin position="253"/>
        <end position="447"/>
    </location>
</feature>
<dbReference type="InterPro" id="IPR000719">
    <property type="entry name" value="Prot_kinase_dom"/>
</dbReference>
<evidence type="ECO:0000313" key="3">
    <source>
        <dbReference type="EMBL" id="VEU44137.1"/>
    </source>
</evidence>
<dbReference type="GO" id="GO:0004672">
    <property type="term" value="F:protein kinase activity"/>
    <property type="evidence" value="ECO:0007669"/>
    <property type="project" value="InterPro"/>
</dbReference>
<dbReference type="Proteomes" id="UP000291116">
    <property type="component" value="Unassembled WGS sequence"/>
</dbReference>
<dbReference type="EMBL" id="CAACVS010000616">
    <property type="protein sequence ID" value="VEU44137.1"/>
    <property type="molecule type" value="Genomic_DNA"/>
</dbReference>
<evidence type="ECO:0000259" key="2">
    <source>
        <dbReference type="PROSITE" id="PS50011"/>
    </source>
</evidence>
<dbReference type="AlphaFoldDB" id="A0A448ZQ27"/>
<keyword evidence="1" id="KW-0472">Membrane</keyword>
<dbReference type="PROSITE" id="PS50011">
    <property type="entry name" value="PROTEIN_KINASE_DOM"/>
    <property type="match status" value="1"/>
</dbReference>
<dbReference type="Gene3D" id="1.10.510.10">
    <property type="entry name" value="Transferase(Phosphotransferase) domain 1"/>
    <property type="match status" value="1"/>
</dbReference>
<keyword evidence="1" id="KW-1133">Transmembrane helix</keyword>
<protein>
    <recommendedName>
        <fullName evidence="2">Protein kinase domain-containing protein</fullName>
    </recommendedName>
</protein>
<keyword evidence="4" id="KW-1185">Reference proteome</keyword>
<gene>
    <name evidence="3" type="ORF">PSNMU_V1.4_AUG-EV-PASAV3_0112080</name>
</gene>
<accession>A0A448ZQ27</accession>
<dbReference type="GO" id="GO:0005524">
    <property type="term" value="F:ATP binding"/>
    <property type="evidence" value="ECO:0007669"/>
    <property type="project" value="InterPro"/>
</dbReference>
<organism evidence="3 4">
    <name type="scientific">Pseudo-nitzschia multistriata</name>
    <dbReference type="NCBI Taxonomy" id="183589"/>
    <lineage>
        <taxon>Eukaryota</taxon>
        <taxon>Sar</taxon>
        <taxon>Stramenopiles</taxon>
        <taxon>Ochrophyta</taxon>
        <taxon>Bacillariophyta</taxon>
        <taxon>Bacillariophyceae</taxon>
        <taxon>Bacillariophycidae</taxon>
        <taxon>Bacillariales</taxon>
        <taxon>Bacillariaceae</taxon>
        <taxon>Pseudo-nitzschia</taxon>
    </lineage>
</organism>
<name>A0A448ZQ27_9STRA</name>
<sequence length="447" mass="50147">MIKRHSSHVEAGVLPFAAMDDNTGGSTGGLQRTSVHGGRRLAGKSSVWLRILGGTLFLAVASLYIVGVRHVTLHNASVPFSPGRGLFHDLVHKNDANGKANANAHRDQGAGTARNLHRPIVVANARSAGQKPRVLGHYYARADAGSYVGTEALSHPLYDNRRARIPRGVFMTKTDIRRQRDLLDSDDYENGAADVMEDMGENCTAQYDWQEGFFPTCNHLMEIDMTNLSPLPMFHEDHYNNKHDLPVASSSLHSYSKMISHGYWRDVWTVENLLRNEGNPEEVVVLKTMRYTHDYKPRNYDRHRRDAVTMERLTSSTFIVDIYAACGNSGLFEYADGGSLDDSVWYNYHHEDGDKEKPWTPQEKVIIGYQAASGLADLHNFAKEGVPAVAHTDIGSTQFVYVDKAGVYKLNDFNRARFLAKNNFTNEICTYEVGNNPYVPERNWALE</sequence>